<dbReference type="EMBL" id="JABCRE010000003">
    <property type="protein sequence ID" value="NMW32398.1"/>
    <property type="molecule type" value="Genomic_DNA"/>
</dbReference>
<dbReference type="SUPFAM" id="SSF53335">
    <property type="entry name" value="S-adenosyl-L-methionine-dependent methyltransferases"/>
    <property type="match status" value="1"/>
</dbReference>
<keyword evidence="2" id="KW-0808">Transferase</keyword>
<dbReference type="InterPro" id="IPR029063">
    <property type="entry name" value="SAM-dependent_MTases_sf"/>
</dbReference>
<dbReference type="GO" id="GO:0008171">
    <property type="term" value="F:O-methyltransferase activity"/>
    <property type="evidence" value="ECO:0007669"/>
    <property type="project" value="TreeGrafter"/>
</dbReference>
<dbReference type="GO" id="GO:0032259">
    <property type="term" value="P:methylation"/>
    <property type="evidence" value="ECO:0007669"/>
    <property type="project" value="UniProtKB-KW"/>
</dbReference>
<protein>
    <submittedName>
        <fullName evidence="2">FkbM family methyltransferase</fullName>
    </submittedName>
</protein>
<feature type="domain" description="Methyltransferase FkbM" evidence="1">
    <location>
        <begin position="22"/>
        <end position="181"/>
    </location>
</feature>
<proteinExistence type="predicted"/>
<dbReference type="Gene3D" id="3.40.50.150">
    <property type="entry name" value="Vaccinia Virus protein VP39"/>
    <property type="match status" value="1"/>
</dbReference>
<evidence type="ECO:0000313" key="3">
    <source>
        <dbReference type="Proteomes" id="UP000561181"/>
    </source>
</evidence>
<dbReference type="Pfam" id="PF05050">
    <property type="entry name" value="Methyltransf_21"/>
    <property type="match status" value="1"/>
</dbReference>
<comment type="caution">
    <text evidence="2">The sequence shown here is derived from an EMBL/GenBank/DDBJ whole genome shotgun (WGS) entry which is preliminary data.</text>
</comment>
<dbReference type="RefSeq" id="WP_170012970.1">
    <property type="nucleotide sequence ID" value="NZ_JABCRE010000003.1"/>
</dbReference>
<dbReference type="InterPro" id="IPR006342">
    <property type="entry name" value="FkbM_mtfrase"/>
</dbReference>
<evidence type="ECO:0000259" key="1">
    <source>
        <dbReference type="Pfam" id="PF05050"/>
    </source>
</evidence>
<dbReference type="PANTHER" id="PTHR36973">
    <property type="entry name" value="SLL1456 PROTEIN-RELATED"/>
    <property type="match status" value="1"/>
</dbReference>
<keyword evidence="3" id="KW-1185">Reference proteome</keyword>
<dbReference type="NCBIfam" id="TIGR01444">
    <property type="entry name" value="fkbM_fam"/>
    <property type="match status" value="1"/>
</dbReference>
<dbReference type="AlphaFoldDB" id="A0A848QTG6"/>
<dbReference type="Proteomes" id="UP000561181">
    <property type="component" value="Unassembled WGS sequence"/>
</dbReference>
<reference evidence="2 3" key="1">
    <citation type="submission" date="2020-04" db="EMBL/GenBank/DDBJ databases">
        <authorList>
            <person name="Liu A."/>
        </authorList>
    </citation>
    <scope>NUCLEOTIDE SEQUENCE [LARGE SCALE GENOMIC DNA]</scope>
    <source>
        <strain evidence="2 3">RZ02</strain>
    </source>
</reference>
<name>A0A848QTG6_9SPHN</name>
<sequence>MAKSQKDALTLPADLQIDTLIDVGVADGTQWLYAQFPEARLVLVDPLPVPTQLVEELQGRNVLIHTAAAGATKGSAILHVDLGRASRSSLYQRTTLTRSANPIERQDVPINRLDEIAGSPEYGRIGLKIDTEGHELDVLIGSEGLLDRCEFILCEVSIGHRFNGSYSSKELFVWLADHGFSAAELMRSVRSRNDEPLFADILFRPDGKRPDQCR</sequence>
<evidence type="ECO:0000313" key="2">
    <source>
        <dbReference type="EMBL" id="NMW32398.1"/>
    </source>
</evidence>
<keyword evidence="2" id="KW-0489">Methyltransferase</keyword>
<dbReference type="PANTHER" id="PTHR36973:SF4">
    <property type="entry name" value="NODULATION PROTEIN"/>
    <property type="match status" value="1"/>
</dbReference>
<gene>
    <name evidence="2" type="ORF">HKD42_10030</name>
</gene>
<dbReference type="InterPro" id="IPR053188">
    <property type="entry name" value="FkbM_Methyltransferase"/>
</dbReference>
<accession>A0A848QTG6</accession>
<organism evidence="2 3">
    <name type="scientific">Pontixanthobacter rizhaonensis</name>
    <dbReference type="NCBI Taxonomy" id="2730337"/>
    <lineage>
        <taxon>Bacteria</taxon>
        <taxon>Pseudomonadati</taxon>
        <taxon>Pseudomonadota</taxon>
        <taxon>Alphaproteobacteria</taxon>
        <taxon>Sphingomonadales</taxon>
        <taxon>Erythrobacteraceae</taxon>
        <taxon>Pontixanthobacter</taxon>
    </lineage>
</organism>